<dbReference type="GO" id="GO:0004077">
    <property type="term" value="F:biotin--[biotin carboxyl-carrier protein] ligase activity"/>
    <property type="evidence" value="ECO:0007669"/>
    <property type="project" value="InterPro"/>
</dbReference>
<accession>A0A4Q0XRK2</accession>
<name>A0A4Q0XRK2_9BACT</name>
<organism evidence="3 4">
    <name type="scientific">Candidatus Marinarcus aquaticus</name>
    <dbReference type="NCBI Taxonomy" id="2044504"/>
    <lineage>
        <taxon>Bacteria</taxon>
        <taxon>Pseudomonadati</taxon>
        <taxon>Campylobacterota</taxon>
        <taxon>Epsilonproteobacteria</taxon>
        <taxon>Campylobacterales</taxon>
        <taxon>Arcobacteraceae</taxon>
        <taxon>Candidatus Marinarcus</taxon>
    </lineage>
</organism>
<reference evidence="3 4" key="1">
    <citation type="submission" date="2017-10" db="EMBL/GenBank/DDBJ databases">
        <title>Genomics of the genus Arcobacter.</title>
        <authorList>
            <person name="Perez-Cataluna A."/>
            <person name="Figueras M.J."/>
        </authorList>
    </citation>
    <scope>NUCLEOTIDE SEQUENCE [LARGE SCALE GENOMIC DNA]</scope>
    <source>
        <strain evidence="3 4">CECT 8987</strain>
    </source>
</reference>
<dbReference type="PANTHER" id="PTHR12835">
    <property type="entry name" value="BIOTIN PROTEIN LIGASE"/>
    <property type="match status" value="1"/>
</dbReference>
<dbReference type="OrthoDB" id="9807064at2"/>
<dbReference type="NCBIfam" id="NF006294">
    <property type="entry name" value="PRK08477.1"/>
    <property type="match status" value="1"/>
</dbReference>
<dbReference type="InterPro" id="IPR004408">
    <property type="entry name" value="Biotin_CoA_COase_ligase"/>
</dbReference>
<protein>
    <submittedName>
        <fullName evidence="3">Biotin--[acetyl-CoA-carboxylase] ligase</fullName>
    </submittedName>
</protein>
<comment type="caution">
    <text evidence="3">The sequence shown here is derived from an EMBL/GenBank/DDBJ whole genome shotgun (WGS) entry which is preliminary data.</text>
</comment>
<evidence type="ECO:0000256" key="1">
    <source>
        <dbReference type="ARBA" id="ARBA00022598"/>
    </source>
</evidence>
<dbReference type="InterPro" id="IPR004143">
    <property type="entry name" value="BPL_LPL_catalytic"/>
</dbReference>
<dbReference type="GO" id="GO:0005737">
    <property type="term" value="C:cytoplasm"/>
    <property type="evidence" value="ECO:0007669"/>
    <property type="project" value="TreeGrafter"/>
</dbReference>
<keyword evidence="1 3" id="KW-0436">Ligase</keyword>
<evidence type="ECO:0000313" key="3">
    <source>
        <dbReference type="EMBL" id="RXJ54629.1"/>
    </source>
</evidence>
<dbReference type="Proteomes" id="UP000290657">
    <property type="component" value="Unassembled WGS sequence"/>
</dbReference>
<dbReference type="EMBL" id="PDKN01000009">
    <property type="protein sequence ID" value="RXJ54629.1"/>
    <property type="molecule type" value="Genomic_DNA"/>
</dbReference>
<proteinExistence type="predicted"/>
<dbReference type="PROSITE" id="PS51733">
    <property type="entry name" value="BPL_LPL_CATALYTIC"/>
    <property type="match status" value="1"/>
</dbReference>
<sequence length="211" mass="23974">MKIVLLDEIDSTHTYLKNEICKNGFTAPLCVATTLQTNGIGSRGNSWIGQKGNLFFSFVLKQEHLPDDLPLQSASIYFSFVLKLVLQEQGSNIWLKWPNDFYIEDKKIGGTITSVAKDLIYCGIGLNLLHVGDEFGCLDIKMSPESILNAYFLKLNKMLLWKEIFSQFKIEFQKSRFFKATIDNEKVSLENATLNDDGSVSIRNEKVFSLR</sequence>
<evidence type="ECO:0000259" key="2">
    <source>
        <dbReference type="PROSITE" id="PS51733"/>
    </source>
</evidence>
<dbReference type="AlphaFoldDB" id="A0A4Q0XRK2"/>
<feature type="domain" description="BPL/LPL catalytic" evidence="2">
    <location>
        <begin position="1"/>
        <end position="172"/>
    </location>
</feature>
<dbReference type="SUPFAM" id="SSF55681">
    <property type="entry name" value="Class II aaRS and biotin synthetases"/>
    <property type="match status" value="1"/>
</dbReference>
<gene>
    <name evidence="3" type="ORF">CRV04_11380</name>
</gene>
<evidence type="ECO:0000313" key="4">
    <source>
        <dbReference type="Proteomes" id="UP000290657"/>
    </source>
</evidence>
<dbReference type="Gene3D" id="3.30.930.10">
    <property type="entry name" value="Bira Bifunctional Protein, Domain 2"/>
    <property type="match status" value="1"/>
</dbReference>
<dbReference type="InterPro" id="IPR045864">
    <property type="entry name" value="aa-tRNA-synth_II/BPL/LPL"/>
</dbReference>
<dbReference type="RefSeq" id="WP_128996976.1">
    <property type="nucleotide sequence ID" value="NZ_PDKN01000009.1"/>
</dbReference>
<dbReference type="Pfam" id="PF03099">
    <property type="entry name" value="BPL_LplA_LipB"/>
    <property type="match status" value="1"/>
</dbReference>
<dbReference type="PANTHER" id="PTHR12835:SF5">
    <property type="entry name" value="BIOTIN--PROTEIN LIGASE"/>
    <property type="match status" value="1"/>
</dbReference>
<keyword evidence="4" id="KW-1185">Reference proteome</keyword>
<dbReference type="NCBIfam" id="TIGR00121">
    <property type="entry name" value="birA_ligase"/>
    <property type="match status" value="1"/>
</dbReference>